<organism evidence="1 2">
    <name type="scientific">Lindgomyces ingoldianus</name>
    <dbReference type="NCBI Taxonomy" id="673940"/>
    <lineage>
        <taxon>Eukaryota</taxon>
        <taxon>Fungi</taxon>
        <taxon>Dikarya</taxon>
        <taxon>Ascomycota</taxon>
        <taxon>Pezizomycotina</taxon>
        <taxon>Dothideomycetes</taxon>
        <taxon>Pleosporomycetidae</taxon>
        <taxon>Pleosporales</taxon>
        <taxon>Lindgomycetaceae</taxon>
        <taxon>Lindgomyces</taxon>
    </lineage>
</organism>
<gene>
    <name evidence="1" type="ORF">BDR25DRAFT_395733</name>
</gene>
<proteinExistence type="predicted"/>
<dbReference type="EMBL" id="MU003524">
    <property type="protein sequence ID" value="KAF2466580.1"/>
    <property type="molecule type" value="Genomic_DNA"/>
</dbReference>
<reference evidence="1" key="1">
    <citation type="journal article" date="2020" name="Stud. Mycol.">
        <title>101 Dothideomycetes genomes: a test case for predicting lifestyles and emergence of pathogens.</title>
        <authorList>
            <person name="Haridas S."/>
            <person name="Albert R."/>
            <person name="Binder M."/>
            <person name="Bloem J."/>
            <person name="Labutti K."/>
            <person name="Salamov A."/>
            <person name="Andreopoulos B."/>
            <person name="Baker S."/>
            <person name="Barry K."/>
            <person name="Bills G."/>
            <person name="Bluhm B."/>
            <person name="Cannon C."/>
            <person name="Castanera R."/>
            <person name="Culley D."/>
            <person name="Daum C."/>
            <person name="Ezra D."/>
            <person name="Gonzalez J."/>
            <person name="Henrissat B."/>
            <person name="Kuo A."/>
            <person name="Liang C."/>
            <person name="Lipzen A."/>
            <person name="Lutzoni F."/>
            <person name="Magnuson J."/>
            <person name="Mondo S."/>
            <person name="Nolan M."/>
            <person name="Ohm R."/>
            <person name="Pangilinan J."/>
            <person name="Park H.-J."/>
            <person name="Ramirez L."/>
            <person name="Alfaro M."/>
            <person name="Sun H."/>
            <person name="Tritt A."/>
            <person name="Yoshinaga Y."/>
            <person name="Zwiers L.-H."/>
            <person name="Turgeon B."/>
            <person name="Goodwin S."/>
            <person name="Spatafora J."/>
            <person name="Crous P."/>
            <person name="Grigoriev I."/>
        </authorList>
    </citation>
    <scope>NUCLEOTIDE SEQUENCE</scope>
    <source>
        <strain evidence="1">ATCC 200398</strain>
    </source>
</reference>
<protein>
    <submittedName>
        <fullName evidence="1">SGT1-domain-containing protein</fullName>
    </submittedName>
</protein>
<name>A0ACB6QKB6_9PLEO</name>
<keyword evidence="2" id="KW-1185">Reference proteome</keyword>
<evidence type="ECO:0000313" key="2">
    <source>
        <dbReference type="Proteomes" id="UP000799755"/>
    </source>
</evidence>
<evidence type="ECO:0000313" key="1">
    <source>
        <dbReference type="EMBL" id="KAF2466580.1"/>
    </source>
</evidence>
<sequence length="695" mass="78171">MSERNRGIERRVCLQMALTGVGGPRAAEAKTRVPSLAQKSPATVVECPFVANITFTFTCISPRLLAIFQHSAGLVGTSYLVTMSNVPRDDFKWFGEGFTGFPKHLPEDVVEYTIFILNTALSGTHTRERLQAFQRALTSLSQKFLKDYIWQRDSITLSLQREGRLWLLKGRTNYGDSVADEWLIVYFLRELSKEFPDAWIRIHDTDGEFLLIEAANALPKWLSPEVAENRVWINNHRLVIIPLSKQENKIPAPLDLNEALEIIKETPAKLLQIQKVEEEAFHRLKNYPAAISTNQHHATIPLPRKVAYILYSNPSYIASVVEAFYLRDPISLRLIQPEKARKPLSFTPEDFVQVSVRFTKVLYAQLRSQEWVPPGPWGDALARLVEGEGKTSSVWREKAEIAIKVAAGLEMLVQHKIYGDKKAVREIGLLLEDIASGDDVLPSDAEVAEWPKREDDESWLDIDFTDFERELSGKGKPGESGGNGGFGDKAALENLRKMTERFNTFLDDEDAGLDGATGLGLDPMDIDNDSDSETREWDDPEDSEDEDSDGDDEGFDEDEYKQVLDRFMALSSAEKSALLDEARELAREQEAEDEEDEEIRKLSEAMEAELFSHGALKLDSEMKPKKSQNKGKGRVEETVEEEEDAAEDLLDEDYNLVNNLLQSFKGQAGMAGPAGNLMGMMGVHLPRDADDERKG</sequence>
<dbReference type="Proteomes" id="UP000799755">
    <property type="component" value="Unassembled WGS sequence"/>
</dbReference>
<accession>A0ACB6QKB6</accession>
<comment type="caution">
    <text evidence="1">The sequence shown here is derived from an EMBL/GenBank/DDBJ whole genome shotgun (WGS) entry which is preliminary data.</text>
</comment>